<organism evidence="1 2">
    <name type="scientific">Protea cynaroides</name>
    <dbReference type="NCBI Taxonomy" id="273540"/>
    <lineage>
        <taxon>Eukaryota</taxon>
        <taxon>Viridiplantae</taxon>
        <taxon>Streptophyta</taxon>
        <taxon>Embryophyta</taxon>
        <taxon>Tracheophyta</taxon>
        <taxon>Spermatophyta</taxon>
        <taxon>Magnoliopsida</taxon>
        <taxon>Proteales</taxon>
        <taxon>Proteaceae</taxon>
        <taxon>Protea</taxon>
    </lineage>
</organism>
<evidence type="ECO:0000313" key="1">
    <source>
        <dbReference type="EMBL" id="KAJ4960339.1"/>
    </source>
</evidence>
<protein>
    <submittedName>
        <fullName evidence="1">Uncharacterized protein</fullName>
    </submittedName>
</protein>
<gene>
    <name evidence="1" type="ORF">NE237_020249</name>
</gene>
<proteinExistence type="predicted"/>
<dbReference type="Proteomes" id="UP001141806">
    <property type="component" value="Unassembled WGS sequence"/>
</dbReference>
<name>A0A9Q0HAQ5_9MAGN</name>
<keyword evidence="2" id="KW-1185">Reference proteome</keyword>
<accession>A0A9Q0HAQ5</accession>
<dbReference type="AlphaFoldDB" id="A0A9Q0HAQ5"/>
<dbReference type="EMBL" id="JAMYWD010000009">
    <property type="protein sequence ID" value="KAJ4960339.1"/>
    <property type="molecule type" value="Genomic_DNA"/>
</dbReference>
<evidence type="ECO:0000313" key="2">
    <source>
        <dbReference type="Proteomes" id="UP001141806"/>
    </source>
</evidence>
<reference evidence="1" key="1">
    <citation type="journal article" date="2023" name="Plant J.">
        <title>The genome of the king protea, Protea cynaroides.</title>
        <authorList>
            <person name="Chang J."/>
            <person name="Duong T.A."/>
            <person name="Schoeman C."/>
            <person name="Ma X."/>
            <person name="Roodt D."/>
            <person name="Barker N."/>
            <person name="Li Z."/>
            <person name="Van de Peer Y."/>
            <person name="Mizrachi E."/>
        </authorList>
    </citation>
    <scope>NUCLEOTIDE SEQUENCE</scope>
    <source>
        <tissue evidence="1">Young leaves</tissue>
    </source>
</reference>
<sequence>MWKIDYTRVDWERTLQSRSLVGAKERKAVYAKPILPRSHIANLFGTNSNALGGRFARDPTGGEWWRRSCLLGGRSVIFFQVLSAAPVSFFACRCCYFLLPTS</sequence>
<comment type="caution">
    <text evidence="1">The sequence shown here is derived from an EMBL/GenBank/DDBJ whole genome shotgun (WGS) entry which is preliminary data.</text>
</comment>